<evidence type="ECO:0000256" key="1">
    <source>
        <dbReference type="ARBA" id="ARBA00022598"/>
    </source>
</evidence>
<protein>
    <recommendedName>
        <fullName evidence="5">ATP-grasp domain-containing protein</fullName>
    </recommendedName>
</protein>
<dbReference type="InterPro" id="IPR004344">
    <property type="entry name" value="TTL/TTLL_fam"/>
</dbReference>
<evidence type="ECO:0000256" key="3">
    <source>
        <dbReference type="ARBA" id="ARBA00022840"/>
    </source>
</evidence>
<dbReference type="GO" id="GO:0015631">
    <property type="term" value="F:tubulin binding"/>
    <property type="evidence" value="ECO:0007669"/>
    <property type="project" value="TreeGrafter"/>
</dbReference>
<accession>A0A6C0CGP6</accession>
<keyword evidence="1" id="KW-0436">Ligase</keyword>
<dbReference type="GO" id="GO:0070740">
    <property type="term" value="F:tubulin-glutamic acid ligase activity"/>
    <property type="evidence" value="ECO:0007669"/>
    <property type="project" value="TreeGrafter"/>
</dbReference>
<evidence type="ECO:0000256" key="2">
    <source>
        <dbReference type="ARBA" id="ARBA00022741"/>
    </source>
</evidence>
<proteinExistence type="predicted"/>
<dbReference type="GO" id="GO:0036064">
    <property type="term" value="C:ciliary basal body"/>
    <property type="evidence" value="ECO:0007669"/>
    <property type="project" value="TreeGrafter"/>
</dbReference>
<dbReference type="EMBL" id="MN739416">
    <property type="protein sequence ID" value="QHT03758.1"/>
    <property type="molecule type" value="Genomic_DNA"/>
</dbReference>
<keyword evidence="3" id="KW-0067">ATP-binding</keyword>
<dbReference type="GO" id="GO:0000226">
    <property type="term" value="P:microtubule cytoskeleton organization"/>
    <property type="evidence" value="ECO:0007669"/>
    <property type="project" value="TreeGrafter"/>
</dbReference>
<evidence type="ECO:0008006" key="5">
    <source>
        <dbReference type="Google" id="ProtNLM"/>
    </source>
</evidence>
<dbReference type="AlphaFoldDB" id="A0A6C0CGP6"/>
<dbReference type="Gene3D" id="3.30.470.20">
    <property type="entry name" value="ATP-grasp fold, B domain"/>
    <property type="match status" value="1"/>
</dbReference>
<dbReference type="GO" id="GO:0005524">
    <property type="term" value="F:ATP binding"/>
    <property type="evidence" value="ECO:0007669"/>
    <property type="project" value="UniProtKB-KW"/>
</dbReference>
<name>A0A6C0CGP6_9ZZZZ</name>
<keyword evidence="2" id="KW-0547">Nucleotide-binding</keyword>
<dbReference type="Pfam" id="PF03133">
    <property type="entry name" value="TTL"/>
    <property type="match status" value="1"/>
</dbReference>
<reference evidence="4" key="1">
    <citation type="journal article" date="2020" name="Nature">
        <title>Giant virus diversity and host interactions through global metagenomics.</title>
        <authorList>
            <person name="Schulz F."/>
            <person name="Roux S."/>
            <person name="Paez-Espino D."/>
            <person name="Jungbluth S."/>
            <person name="Walsh D.A."/>
            <person name="Denef V.J."/>
            <person name="McMahon K.D."/>
            <person name="Konstantinidis K.T."/>
            <person name="Eloe-Fadrosh E.A."/>
            <person name="Kyrpides N.C."/>
            <person name="Woyke T."/>
        </authorList>
    </citation>
    <scope>NUCLEOTIDE SEQUENCE</scope>
    <source>
        <strain evidence="4">GVMAG-M-3300021120-1</strain>
    </source>
</reference>
<organism evidence="4">
    <name type="scientific">viral metagenome</name>
    <dbReference type="NCBI Taxonomy" id="1070528"/>
    <lineage>
        <taxon>unclassified sequences</taxon>
        <taxon>metagenomes</taxon>
        <taxon>organismal metagenomes</taxon>
    </lineage>
</organism>
<sequence>MVTYRFNGHTKEIDSEVQALFKSCVPSSWRKVETNDADIIIQMGVTIIPLRTNPKVKLLAVLTGRSKEILTVKSRLYERFANYPWVPASKTITDTVPVIRSLKILKPTEGYRGMGITLVHTKKEAEDWISKNTEYKEWVLQNYIQPATFRGHKFHLRVYFLINCSSRGIRSAWLANKYFLVQAVKPYKNENYEDKEIHDTHMKHGHLFLFPDDKPDGWDESMTKSAHQKVVNIMKTLLAEEHSYRPDWKAQNGFQVFGADVMFQEGTNKPFILEFNTKAELGLKEVFMFWRSFYQHGVGDLFGIDFLKGTPDLFDKVL</sequence>
<dbReference type="SUPFAM" id="SSF56059">
    <property type="entry name" value="Glutathione synthetase ATP-binding domain-like"/>
    <property type="match status" value="1"/>
</dbReference>
<evidence type="ECO:0000313" key="4">
    <source>
        <dbReference type="EMBL" id="QHT03758.1"/>
    </source>
</evidence>
<dbReference type="PANTHER" id="PTHR12241">
    <property type="entry name" value="TUBULIN POLYGLUTAMYLASE"/>
    <property type="match status" value="1"/>
</dbReference>